<dbReference type="RefSeq" id="WP_218144179.1">
    <property type="nucleotide sequence ID" value="NZ_FOHB01000001.1"/>
</dbReference>
<dbReference type="GO" id="GO:0042158">
    <property type="term" value="P:lipoprotein biosynthetic process"/>
    <property type="evidence" value="ECO:0007669"/>
    <property type="project" value="UniProtKB-UniRule"/>
</dbReference>
<feature type="transmembrane region" description="Helical" evidence="8">
    <location>
        <begin position="274"/>
        <end position="295"/>
    </location>
</feature>
<gene>
    <name evidence="8" type="primary">lnt</name>
    <name evidence="10" type="ORF">SAMN05216199_0649</name>
</gene>
<dbReference type="AlphaFoldDB" id="A0A1H9QLD3"/>
<keyword evidence="2 8" id="KW-1003">Cell membrane</keyword>
<feature type="transmembrane region" description="Helical" evidence="8">
    <location>
        <begin position="185"/>
        <end position="204"/>
    </location>
</feature>
<feature type="transmembrane region" description="Helical" evidence="8">
    <location>
        <begin position="122"/>
        <end position="144"/>
    </location>
</feature>
<keyword evidence="7 8" id="KW-0012">Acyltransferase</keyword>
<dbReference type="GO" id="GO:0005886">
    <property type="term" value="C:plasma membrane"/>
    <property type="evidence" value="ECO:0007669"/>
    <property type="project" value="UniProtKB-SubCell"/>
</dbReference>
<dbReference type="Pfam" id="PF20154">
    <property type="entry name" value="LNT_N"/>
    <property type="match status" value="1"/>
</dbReference>
<name>A0A1H9QLD3_9MICO</name>
<accession>A0A1H9QLD3</accession>
<feature type="transmembrane region" description="Helical" evidence="8">
    <location>
        <begin position="534"/>
        <end position="554"/>
    </location>
</feature>
<keyword evidence="3 8" id="KW-0808">Transferase</keyword>
<dbReference type="InterPro" id="IPR011701">
    <property type="entry name" value="MFS"/>
</dbReference>
<dbReference type="InterPro" id="IPR003010">
    <property type="entry name" value="C-N_Hydrolase"/>
</dbReference>
<keyword evidence="10" id="KW-0449">Lipoprotein</keyword>
<comment type="similarity">
    <text evidence="8">Belongs to the CN hydrolase family. Apolipoprotein N-acyltransferase subfamily.</text>
</comment>
<evidence type="ECO:0000313" key="11">
    <source>
        <dbReference type="Proteomes" id="UP000199019"/>
    </source>
</evidence>
<keyword evidence="6 8" id="KW-0472">Membrane</keyword>
<keyword evidence="11" id="KW-1185">Reference proteome</keyword>
<feature type="transmembrane region" description="Helical" evidence="8">
    <location>
        <begin position="95"/>
        <end position="116"/>
    </location>
</feature>
<dbReference type="SUPFAM" id="SSF56317">
    <property type="entry name" value="Carbon-nitrogen hydrolase"/>
    <property type="match status" value="1"/>
</dbReference>
<evidence type="ECO:0000259" key="9">
    <source>
        <dbReference type="PROSITE" id="PS50263"/>
    </source>
</evidence>
<dbReference type="EMBL" id="FOHB01000001">
    <property type="protein sequence ID" value="SER60563.1"/>
    <property type="molecule type" value="Genomic_DNA"/>
</dbReference>
<reference evidence="11" key="1">
    <citation type="submission" date="2016-10" db="EMBL/GenBank/DDBJ databases">
        <authorList>
            <person name="Varghese N."/>
            <person name="Submissions S."/>
        </authorList>
    </citation>
    <scope>NUCLEOTIDE SEQUENCE [LARGE SCALE GENOMIC DNA]</scope>
    <source>
        <strain evidence="11">CGMCC 1.6963</strain>
    </source>
</reference>
<evidence type="ECO:0000256" key="5">
    <source>
        <dbReference type="ARBA" id="ARBA00022989"/>
    </source>
</evidence>
<feature type="transmembrane region" description="Helical" evidence="8">
    <location>
        <begin position="362"/>
        <end position="385"/>
    </location>
</feature>
<dbReference type="Pfam" id="PF07690">
    <property type="entry name" value="MFS_1"/>
    <property type="match status" value="1"/>
</dbReference>
<dbReference type="PANTHER" id="PTHR38686">
    <property type="entry name" value="APOLIPOPROTEIN N-ACYLTRANSFERASE"/>
    <property type="match status" value="1"/>
</dbReference>
<feature type="transmembrane region" description="Helical" evidence="8">
    <location>
        <begin position="890"/>
        <end position="908"/>
    </location>
</feature>
<dbReference type="UniPathway" id="UPA00666"/>
<comment type="subcellular location">
    <subcellularLocation>
        <location evidence="1 8">Cell membrane</location>
        <topology evidence="1 8">Multi-pass membrane protein</topology>
    </subcellularLocation>
</comment>
<dbReference type="SUPFAM" id="SSF103473">
    <property type="entry name" value="MFS general substrate transporter"/>
    <property type="match status" value="1"/>
</dbReference>
<comment type="pathway">
    <text evidence="8">Protein modification; lipoprotein biosynthesis (N-acyl transfer).</text>
</comment>
<keyword evidence="5 8" id="KW-1133">Transmembrane helix</keyword>
<dbReference type="InterPro" id="IPR036526">
    <property type="entry name" value="C-N_Hydrolase_sf"/>
</dbReference>
<dbReference type="CDD" id="cd07571">
    <property type="entry name" value="ALP_N-acyl_transferase"/>
    <property type="match status" value="1"/>
</dbReference>
<feature type="transmembrane region" description="Helical" evidence="8">
    <location>
        <begin position="302"/>
        <end position="319"/>
    </location>
</feature>
<dbReference type="HAMAP" id="MF_01148">
    <property type="entry name" value="Lnt"/>
    <property type="match status" value="1"/>
</dbReference>
<dbReference type="InterPro" id="IPR004563">
    <property type="entry name" value="Apolipo_AcylTrfase"/>
</dbReference>
<dbReference type="PANTHER" id="PTHR38686:SF1">
    <property type="entry name" value="APOLIPOPROTEIN N-ACYLTRANSFERASE"/>
    <property type="match status" value="1"/>
</dbReference>
<feature type="transmembrane region" description="Helical" evidence="8">
    <location>
        <begin position="502"/>
        <end position="522"/>
    </location>
</feature>
<feature type="transmembrane region" description="Helical" evidence="8">
    <location>
        <begin position="574"/>
        <end position="603"/>
    </location>
</feature>
<dbReference type="Proteomes" id="UP000199019">
    <property type="component" value="Unassembled WGS sequence"/>
</dbReference>
<dbReference type="Gene3D" id="1.20.1250.20">
    <property type="entry name" value="MFS general substrate transporter like domains"/>
    <property type="match status" value="1"/>
</dbReference>
<comment type="catalytic activity">
    <reaction evidence="8">
        <text>N-terminal S-1,2-diacyl-sn-glyceryl-L-cysteinyl-[lipoprotein] + a glycerophospholipid = N-acyl-S-1,2-diacyl-sn-glyceryl-L-cysteinyl-[lipoprotein] + a 2-acyl-sn-glycero-3-phospholipid + H(+)</text>
        <dbReference type="Rhea" id="RHEA:48228"/>
        <dbReference type="Rhea" id="RHEA-COMP:14681"/>
        <dbReference type="Rhea" id="RHEA-COMP:14684"/>
        <dbReference type="ChEBI" id="CHEBI:15378"/>
        <dbReference type="ChEBI" id="CHEBI:136912"/>
        <dbReference type="ChEBI" id="CHEBI:140656"/>
        <dbReference type="ChEBI" id="CHEBI:140657"/>
        <dbReference type="ChEBI" id="CHEBI:140660"/>
        <dbReference type="EC" id="2.3.1.269"/>
    </reaction>
</comment>
<dbReference type="Pfam" id="PF00795">
    <property type="entry name" value="CN_hydrolase"/>
    <property type="match status" value="1"/>
</dbReference>
<feature type="transmembrane region" description="Helical" evidence="8">
    <location>
        <begin position="156"/>
        <end position="179"/>
    </location>
</feature>
<keyword evidence="4 8" id="KW-0812">Transmembrane</keyword>
<feature type="transmembrane region" description="Helical" evidence="8">
    <location>
        <begin position="325"/>
        <end position="350"/>
    </location>
</feature>
<proteinExistence type="inferred from homology"/>
<feature type="transmembrane region" description="Helical" evidence="8">
    <location>
        <begin position="397"/>
        <end position="418"/>
    </location>
</feature>
<comment type="function">
    <text evidence="8">Catalyzes the phospholipid dependent N-acylation of the N-terminal cysteine of apolipoprotein, the last step in lipoprotein maturation.</text>
</comment>
<dbReference type="CDD" id="cd06173">
    <property type="entry name" value="MFS_MefA_like"/>
    <property type="match status" value="1"/>
</dbReference>
<evidence type="ECO:0000256" key="1">
    <source>
        <dbReference type="ARBA" id="ARBA00004651"/>
    </source>
</evidence>
<feature type="domain" description="CN hydrolase" evidence="9">
    <location>
        <begin position="639"/>
        <end position="882"/>
    </location>
</feature>
<protein>
    <recommendedName>
        <fullName evidence="8">Apolipoprotein N-acyltransferase</fullName>
        <shortName evidence="8">ALP N-acyltransferase</shortName>
        <ecNumber evidence="8">2.3.1.269</ecNumber>
    </recommendedName>
</protein>
<organism evidence="10 11">
    <name type="scientific">Pedococcus cremeus</name>
    <dbReference type="NCBI Taxonomy" id="587636"/>
    <lineage>
        <taxon>Bacteria</taxon>
        <taxon>Bacillati</taxon>
        <taxon>Actinomycetota</taxon>
        <taxon>Actinomycetes</taxon>
        <taxon>Micrococcales</taxon>
        <taxon>Intrasporangiaceae</taxon>
        <taxon>Pedococcus</taxon>
    </lineage>
</organism>
<dbReference type="STRING" id="587636.SAMN05216199_0649"/>
<evidence type="ECO:0000256" key="7">
    <source>
        <dbReference type="ARBA" id="ARBA00023315"/>
    </source>
</evidence>
<dbReference type="PROSITE" id="PS50263">
    <property type="entry name" value="CN_HYDROLASE"/>
    <property type="match status" value="1"/>
</dbReference>
<evidence type="ECO:0000256" key="2">
    <source>
        <dbReference type="ARBA" id="ARBA00022475"/>
    </source>
</evidence>
<dbReference type="GO" id="GO:0016410">
    <property type="term" value="F:N-acyltransferase activity"/>
    <property type="evidence" value="ECO:0007669"/>
    <property type="project" value="UniProtKB-UniRule"/>
</dbReference>
<comment type="caution">
    <text evidence="8">Lacks conserved residue(s) required for the propagation of feature annotation.</text>
</comment>
<feature type="transmembrane region" description="Helical" evidence="8">
    <location>
        <begin position="65"/>
        <end position="88"/>
    </location>
</feature>
<evidence type="ECO:0000256" key="3">
    <source>
        <dbReference type="ARBA" id="ARBA00022679"/>
    </source>
</evidence>
<feature type="transmembrane region" description="Helical" evidence="8">
    <location>
        <begin position="241"/>
        <end position="262"/>
    </location>
</feature>
<evidence type="ECO:0000256" key="6">
    <source>
        <dbReference type="ARBA" id="ARBA00023136"/>
    </source>
</evidence>
<dbReference type="NCBIfam" id="TIGR00546">
    <property type="entry name" value="lnt"/>
    <property type="match status" value="1"/>
</dbReference>
<dbReference type="EC" id="2.3.1.269" evidence="8"/>
<evidence type="ECO:0000256" key="8">
    <source>
        <dbReference type="HAMAP-Rule" id="MF_01148"/>
    </source>
</evidence>
<dbReference type="Gene3D" id="3.60.110.10">
    <property type="entry name" value="Carbon-nitrogen hydrolase"/>
    <property type="match status" value="1"/>
</dbReference>
<dbReference type="InterPro" id="IPR045378">
    <property type="entry name" value="LNT_N"/>
</dbReference>
<sequence length="925" mass="96898">MEAPERVTAPGPARTGKAWSRLLHGPFRTLVAGQALGQAADGLAQIAFAQFVVFEVGRGATPGRIAALLAVTLLPFSLVGPFAGVVIDRWPRRKVLVTMSLLRAALTVTAVATVVVGSEPGAFVGVLLLLSTSRFVLAAKGAVLPRTVPLDELVPANALSAMAGMVAVFVGAVGGATFVGWSAEAGFVLATLLYVAAAVTFVRLPDVGGGHGRVLLRRLRLALADVVEGARALRNPRIGRPLGTVALHRFLLGAAFVLLVLVADSQFGLEVSGYGLALAVTGVAAFAGSIAAPMCARRWQPVALLPLAFLPPAAALYAGGLAPNLVVLVVGLGITALSFQLLKVLVDALVGGATVDVVRGRVFSVYDVLYNVAFVLAGLLMVPLWEPSRVRPLLWCLAVAFLAAWLAVARLLGVWPVASRARAPRPTHRWRGRGLALAAGAVPSLAFPAPAWWWLAWVGLVPLLLVLRASPTAREAALRGWWGGAGYIASTAYWLAPVTGPALVLVAFGVGLLWVPWGWAVWRTLAGHPPSRTLLGAVIVLPAGWVAVEAVRSWQSLGGPWALLGVSQWNQPTLLASAALGGVWLTGFLVVTVNVALVALFLTDRAGTRLVLSTLAVSALAVGPVWAAARSDPGDGDVVRVGIVQPGDMGGRQGRLERQVRLTEDLAPQKPGLVVWGESSVDYDPARSPAVVRELVDLARRIDADVLVNVDARTADGRILKTSTLVTPGGLDGSYVKTRLVPFGEYIPLRRVLGWVARVSNAAEVDRGHGSGPVVMRSGKVTFGPLICFESTFPDMSRRQVGLGSELLVYQTATTTFQGTWAQPQHAAAAAVRAVEMGRPAVHAALTGTTAVFDDEGRRLLWLPSGERTSAVVDLVLADRRTPYAVAGDWVLALAAVVIAIGLVAASLSSASVRDASSGVGLRRE</sequence>
<evidence type="ECO:0000256" key="4">
    <source>
        <dbReference type="ARBA" id="ARBA00022692"/>
    </source>
</evidence>
<dbReference type="InterPro" id="IPR036259">
    <property type="entry name" value="MFS_trans_sf"/>
</dbReference>
<dbReference type="GO" id="GO:0022857">
    <property type="term" value="F:transmembrane transporter activity"/>
    <property type="evidence" value="ECO:0007669"/>
    <property type="project" value="InterPro"/>
</dbReference>
<evidence type="ECO:0000313" key="10">
    <source>
        <dbReference type="EMBL" id="SER60563.1"/>
    </source>
</evidence>
<feature type="transmembrane region" description="Helical" evidence="8">
    <location>
        <begin position="430"/>
        <end position="446"/>
    </location>
</feature>